<evidence type="ECO:0000256" key="4">
    <source>
        <dbReference type="SAM" id="Phobius"/>
    </source>
</evidence>
<dbReference type="Proteomes" id="UP000257039">
    <property type="component" value="Unassembled WGS sequence"/>
</dbReference>
<protein>
    <recommendedName>
        <fullName evidence="2">diguanylate cyclase</fullName>
        <ecNumber evidence="2">2.7.7.65</ecNumber>
    </recommendedName>
</protein>
<dbReference type="GO" id="GO:0005886">
    <property type="term" value="C:plasma membrane"/>
    <property type="evidence" value="ECO:0007669"/>
    <property type="project" value="TreeGrafter"/>
</dbReference>
<comment type="catalytic activity">
    <reaction evidence="3">
        <text>2 GTP = 3',3'-c-di-GMP + 2 diphosphate</text>
        <dbReference type="Rhea" id="RHEA:24898"/>
        <dbReference type="ChEBI" id="CHEBI:33019"/>
        <dbReference type="ChEBI" id="CHEBI:37565"/>
        <dbReference type="ChEBI" id="CHEBI:58805"/>
        <dbReference type="EC" id="2.7.7.65"/>
    </reaction>
</comment>
<dbReference type="Gene3D" id="3.30.70.270">
    <property type="match status" value="1"/>
</dbReference>
<dbReference type="InterPro" id="IPR007892">
    <property type="entry name" value="CHASE4"/>
</dbReference>
<dbReference type="CDD" id="cd01949">
    <property type="entry name" value="GGDEF"/>
    <property type="match status" value="1"/>
</dbReference>
<dbReference type="InterPro" id="IPR043128">
    <property type="entry name" value="Rev_trsase/Diguanyl_cyclase"/>
</dbReference>
<evidence type="ECO:0000313" key="7">
    <source>
        <dbReference type="Proteomes" id="UP000257039"/>
    </source>
</evidence>
<accession>A0A4P9VQ00</accession>
<evidence type="ECO:0000256" key="1">
    <source>
        <dbReference type="ARBA" id="ARBA00001946"/>
    </source>
</evidence>
<organism evidence="6 7">
    <name type="scientific">Zooshikella ganghwensis</name>
    <dbReference type="NCBI Taxonomy" id="202772"/>
    <lineage>
        <taxon>Bacteria</taxon>
        <taxon>Pseudomonadati</taxon>
        <taxon>Pseudomonadota</taxon>
        <taxon>Gammaproteobacteria</taxon>
        <taxon>Oceanospirillales</taxon>
        <taxon>Zooshikellaceae</taxon>
        <taxon>Zooshikella</taxon>
    </lineage>
</organism>
<dbReference type="FunFam" id="3.30.70.270:FF:000001">
    <property type="entry name" value="Diguanylate cyclase domain protein"/>
    <property type="match status" value="1"/>
</dbReference>
<dbReference type="PROSITE" id="PS50887">
    <property type="entry name" value="GGDEF"/>
    <property type="match status" value="1"/>
</dbReference>
<dbReference type="Gene3D" id="6.10.340.10">
    <property type="match status" value="1"/>
</dbReference>
<keyword evidence="4" id="KW-1133">Transmembrane helix</keyword>
<dbReference type="InterPro" id="IPR029787">
    <property type="entry name" value="Nucleotide_cyclase"/>
</dbReference>
<feature type="transmembrane region" description="Helical" evidence="4">
    <location>
        <begin position="254"/>
        <end position="277"/>
    </location>
</feature>
<dbReference type="SUPFAM" id="SSF55073">
    <property type="entry name" value="Nucleotide cyclase"/>
    <property type="match status" value="1"/>
</dbReference>
<dbReference type="EMBL" id="NDXW01000001">
    <property type="protein sequence ID" value="RDH45598.1"/>
    <property type="molecule type" value="Genomic_DNA"/>
</dbReference>
<dbReference type="InterPro" id="IPR050469">
    <property type="entry name" value="Diguanylate_Cyclase"/>
</dbReference>
<feature type="domain" description="GGDEF" evidence="5">
    <location>
        <begin position="378"/>
        <end position="514"/>
    </location>
</feature>
<evidence type="ECO:0000259" key="5">
    <source>
        <dbReference type="PROSITE" id="PS50887"/>
    </source>
</evidence>
<keyword evidence="7" id="KW-1185">Reference proteome</keyword>
<dbReference type="Pfam" id="PF00990">
    <property type="entry name" value="GGDEF"/>
    <property type="match status" value="1"/>
</dbReference>
<reference evidence="6 7" key="1">
    <citation type="submission" date="2017-04" db="EMBL/GenBank/DDBJ databases">
        <title>Draft genome sequence of Zooshikella ganghwensis VG4 isolated from Red Sea sediments.</title>
        <authorList>
            <person name="Rehman Z."/>
            <person name="Alam I."/>
            <person name="Kamau A."/>
            <person name="Bajic V."/>
            <person name="Leiknes T."/>
        </authorList>
    </citation>
    <scope>NUCLEOTIDE SEQUENCE [LARGE SCALE GENOMIC DNA]</scope>
    <source>
        <strain evidence="6 7">VG4</strain>
    </source>
</reference>
<dbReference type="EC" id="2.7.7.65" evidence="2"/>
<dbReference type="RefSeq" id="WP_094788536.1">
    <property type="nucleotide sequence ID" value="NZ_NDXW01000001.1"/>
</dbReference>
<dbReference type="AlphaFoldDB" id="A0A4P9VQ00"/>
<keyword evidence="4" id="KW-0812">Transmembrane</keyword>
<comment type="cofactor">
    <cofactor evidence="1">
        <name>Mg(2+)</name>
        <dbReference type="ChEBI" id="CHEBI:18420"/>
    </cofactor>
</comment>
<dbReference type="PANTHER" id="PTHR45138">
    <property type="entry name" value="REGULATORY COMPONENTS OF SENSORY TRANSDUCTION SYSTEM"/>
    <property type="match status" value="1"/>
</dbReference>
<feature type="transmembrane region" description="Helical" evidence="4">
    <location>
        <begin position="6"/>
        <end position="24"/>
    </location>
</feature>
<name>A0A4P9VQ00_9GAMM</name>
<dbReference type="NCBIfam" id="TIGR00254">
    <property type="entry name" value="GGDEF"/>
    <property type="match status" value="1"/>
</dbReference>
<evidence type="ECO:0000313" key="6">
    <source>
        <dbReference type="EMBL" id="RDH45598.1"/>
    </source>
</evidence>
<dbReference type="PANTHER" id="PTHR45138:SF9">
    <property type="entry name" value="DIGUANYLATE CYCLASE DGCM-RELATED"/>
    <property type="match status" value="1"/>
</dbReference>
<dbReference type="SMART" id="SM00267">
    <property type="entry name" value="GGDEF"/>
    <property type="match status" value="1"/>
</dbReference>
<dbReference type="Pfam" id="PF05228">
    <property type="entry name" value="CHASE4"/>
    <property type="match status" value="1"/>
</dbReference>
<sequence length="525" mass="59565">MYKEQVQRRILTVLVILSLGFLSLEGWMTWMRNQSTQELVEYRQTFLQQNLSRMVTRLGTTLRSACSDYSLWTQMQDFSKKLDRHWAKVNIDTSLPEFGITHTWIVNPEYKTVYSFIVDSLPEFEQPLQKDTLKSVKGLNFYQGFYRYKQAIFELAACPLHSSDDYERLGEATGWLVLAQPVGEDYLEQIALLTDSKASIVFNNHLSPSSTINNPWNIRISLPFRGASGQPVAFLTATTHLEDLKKLYDASTQLIIVNGFSIICLLFLTYFLLQVWVLSPLKQLTNSLDKNTASELKTLLSRDDEYGRLASLVNDFFRQRDLLAAEIQKRGQVMDQLAQVNLQLFDNARLDELTQVANRRRFDEYLASAWNSAISTGNPIALLMIDLDFFKRYNDTLGHPEGDDCLALVADVFRNVVKSRHDLLARYGGEEFAAILPLTDEAGAKVLAGRIIDVLKQAEIPHPGSEFQVVTTSIGVAACSPIPHQNPEMLINMADKALYEAKRRGRNGVVAFSELPKTVDEDINQ</sequence>
<dbReference type="GO" id="GO:0052621">
    <property type="term" value="F:diguanylate cyclase activity"/>
    <property type="evidence" value="ECO:0007669"/>
    <property type="project" value="UniProtKB-EC"/>
</dbReference>
<gene>
    <name evidence="6" type="ORF">B9G39_20270</name>
</gene>
<dbReference type="GO" id="GO:1902201">
    <property type="term" value="P:negative regulation of bacterial-type flagellum-dependent cell motility"/>
    <property type="evidence" value="ECO:0007669"/>
    <property type="project" value="TreeGrafter"/>
</dbReference>
<evidence type="ECO:0000256" key="2">
    <source>
        <dbReference type="ARBA" id="ARBA00012528"/>
    </source>
</evidence>
<keyword evidence="4" id="KW-0472">Membrane</keyword>
<comment type="caution">
    <text evidence="6">The sequence shown here is derived from an EMBL/GenBank/DDBJ whole genome shotgun (WGS) entry which is preliminary data.</text>
</comment>
<proteinExistence type="predicted"/>
<evidence type="ECO:0000256" key="3">
    <source>
        <dbReference type="ARBA" id="ARBA00034247"/>
    </source>
</evidence>
<dbReference type="InterPro" id="IPR000160">
    <property type="entry name" value="GGDEF_dom"/>
</dbReference>
<dbReference type="GO" id="GO:0043709">
    <property type="term" value="P:cell adhesion involved in single-species biofilm formation"/>
    <property type="evidence" value="ECO:0007669"/>
    <property type="project" value="TreeGrafter"/>
</dbReference>